<dbReference type="EMBL" id="AZGI01000033">
    <property type="protein sequence ID" value="KRM39803.1"/>
    <property type="molecule type" value="Genomic_DNA"/>
</dbReference>
<evidence type="ECO:0000313" key="3">
    <source>
        <dbReference type="EMBL" id="KRM39803.1"/>
    </source>
</evidence>
<organism evidence="3 4">
    <name type="scientific">Lactobacillus hamsteri DSM 5661 = JCM 6256</name>
    <dbReference type="NCBI Taxonomy" id="1423754"/>
    <lineage>
        <taxon>Bacteria</taxon>
        <taxon>Bacillati</taxon>
        <taxon>Bacillota</taxon>
        <taxon>Bacilli</taxon>
        <taxon>Lactobacillales</taxon>
        <taxon>Lactobacillaceae</taxon>
        <taxon>Lactobacillus</taxon>
    </lineage>
</organism>
<evidence type="ECO:0000313" key="4">
    <source>
        <dbReference type="Proteomes" id="UP000051223"/>
    </source>
</evidence>
<dbReference type="STRING" id="1423754.FC39_GL000955"/>
<feature type="domain" description="DUF4767" evidence="2">
    <location>
        <begin position="58"/>
        <end position="160"/>
    </location>
</feature>
<accession>A0A0R1YIL0</accession>
<sequence>MSFEKDGIHINDHQQNAATSKQTMKIKKKKVKNKEIEKRKLQKNVRNTNVRNKKDKLIWSTKQDKELEKFMIQWSKSMGQKYTKYSTKNLKTSSGTVYPSALEKRRFLLNKKSIKISWNPDGKKKTNYNVVAIYNDNLKAHGMHITYLFTIKDKQGIVLQAGDCFSR</sequence>
<reference evidence="3 4" key="1">
    <citation type="journal article" date="2015" name="Genome Announc.">
        <title>Expanding the biotechnology potential of lactobacilli through comparative genomics of 213 strains and associated genera.</title>
        <authorList>
            <person name="Sun Z."/>
            <person name="Harris H.M."/>
            <person name="McCann A."/>
            <person name="Guo C."/>
            <person name="Argimon S."/>
            <person name="Zhang W."/>
            <person name="Yang X."/>
            <person name="Jeffery I.B."/>
            <person name="Cooney J.C."/>
            <person name="Kagawa T.F."/>
            <person name="Liu W."/>
            <person name="Song Y."/>
            <person name="Salvetti E."/>
            <person name="Wrobel A."/>
            <person name="Rasinkangas P."/>
            <person name="Parkhill J."/>
            <person name="Rea M.C."/>
            <person name="O'Sullivan O."/>
            <person name="Ritari J."/>
            <person name="Douillard F.P."/>
            <person name="Paul Ross R."/>
            <person name="Yang R."/>
            <person name="Briner A.E."/>
            <person name="Felis G.E."/>
            <person name="de Vos W.M."/>
            <person name="Barrangou R."/>
            <person name="Klaenhammer T.R."/>
            <person name="Caufield P.W."/>
            <person name="Cui Y."/>
            <person name="Zhang H."/>
            <person name="O'Toole P.W."/>
        </authorList>
    </citation>
    <scope>NUCLEOTIDE SEQUENCE [LARGE SCALE GENOMIC DNA]</scope>
    <source>
        <strain evidence="3 4">DSM 5661</strain>
    </source>
</reference>
<feature type="compositionally biased region" description="Basic and acidic residues" evidence="1">
    <location>
        <begin position="1"/>
        <end position="12"/>
    </location>
</feature>
<dbReference type="eggNOG" id="ENOG5030HS8">
    <property type="taxonomic scope" value="Bacteria"/>
</dbReference>
<dbReference type="PATRIC" id="fig|1423754.3.peg.983"/>
<dbReference type="Proteomes" id="UP000051223">
    <property type="component" value="Unassembled WGS sequence"/>
</dbReference>
<name>A0A0R1YIL0_9LACO</name>
<comment type="caution">
    <text evidence="3">The sequence shown here is derived from an EMBL/GenBank/DDBJ whole genome shotgun (WGS) entry which is preliminary data.</text>
</comment>
<keyword evidence="4" id="KW-1185">Reference proteome</keyword>
<gene>
    <name evidence="3" type="ORF">FC39_GL000955</name>
</gene>
<feature type="region of interest" description="Disordered" evidence="1">
    <location>
        <begin position="1"/>
        <end position="34"/>
    </location>
</feature>
<evidence type="ECO:0000259" key="2">
    <source>
        <dbReference type="Pfam" id="PF15983"/>
    </source>
</evidence>
<dbReference type="InterPro" id="IPR031927">
    <property type="entry name" value="DUF4767"/>
</dbReference>
<proteinExistence type="predicted"/>
<feature type="compositionally biased region" description="Polar residues" evidence="1">
    <location>
        <begin position="13"/>
        <end position="23"/>
    </location>
</feature>
<protein>
    <recommendedName>
        <fullName evidence="2">DUF4767 domain-containing protein</fullName>
    </recommendedName>
</protein>
<dbReference type="Pfam" id="PF15983">
    <property type="entry name" value="DUF4767"/>
    <property type="match status" value="1"/>
</dbReference>
<dbReference type="AlphaFoldDB" id="A0A0R1YIL0"/>
<evidence type="ECO:0000256" key="1">
    <source>
        <dbReference type="SAM" id="MobiDB-lite"/>
    </source>
</evidence>